<keyword evidence="3" id="KW-1185">Reference proteome</keyword>
<dbReference type="InterPro" id="IPR027417">
    <property type="entry name" value="P-loop_NTPase"/>
</dbReference>
<dbReference type="InterPro" id="IPR048774">
    <property type="entry name" value="Helic-prim_T7_N"/>
</dbReference>
<reference evidence="2 3" key="1">
    <citation type="submission" date="2019-01" db="EMBL/GenBank/DDBJ databases">
        <authorList>
            <person name="Chen W.-M."/>
        </authorList>
    </citation>
    <scope>NUCLEOTIDE SEQUENCE [LARGE SCALE GENOMIC DNA]</scope>
    <source>
        <strain evidence="2 3">FSY-9</strain>
    </source>
</reference>
<dbReference type="CDD" id="cd01029">
    <property type="entry name" value="TOPRIM_primases"/>
    <property type="match status" value="1"/>
</dbReference>
<evidence type="ECO:0000313" key="3">
    <source>
        <dbReference type="Proteomes" id="UP000282837"/>
    </source>
</evidence>
<dbReference type="Pfam" id="PF13155">
    <property type="entry name" value="Toprim_2"/>
    <property type="match status" value="1"/>
</dbReference>
<dbReference type="Pfam" id="PF21268">
    <property type="entry name" value="Helic-prim_T7_N"/>
    <property type="match status" value="1"/>
</dbReference>
<gene>
    <name evidence="2" type="ORF">EOE18_14715</name>
</gene>
<sequence>MTELLTGEVRPIANRSLTADTCEKYGYKIGQYRGRAAHIAPYYDDDTGMVCAQKVRFKQEGKKAFTWTGEPKRAGLFGQRLCRSGGKMLVITEGEIDAMSVAQAMGLRWPAVSIPNGASNAKKDLAKHMAWLDSFETVVICFDMDEVGQTAAREVAAMFTPGKIKIASLPLKDASDMLTANRSAELVDAIWGARIWRPDGVRTVADLRQDAMKPTEYGLPWPWADLTLKTYGIQRRYAYGWGAGVGSGKTTLMRQLMLTTMRPDLLEDHSHIIDGYGKPLERPAPRKVGAVLFEENPGKTLRYLAGMSLKLRLNDPTVEVTEEALSAAIDSFDGLFFPIDCYGAKDWEAIRSYILYLVLSEGVKDVFLDPLTALVAGEEDERRALDTIMADISGMVEAHDFTLHFVSHLTTPAGTPHEEGGRIFEKHFTGSRAIARWSHCMIGLERNKQENEDPTKLRFLKYRDHGDRVGILLGLKFNTTTGLMEPCPLDEDGGCPFDKEQDNNADL</sequence>
<dbReference type="Gene3D" id="3.40.1360.10">
    <property type="match status" value="1"/>
</dbReference>
<dbReference type="SUPFAM" id="SSF52540">
    <property type="entry name" value="P-loop containing nucleoside triphosphate hydrolases"/>
    <property type="match status" value="1"/>
</dbReference>
<dbReference type="EMBL" id="SACO01000013">
    <property type="protein sequence ID" value="RVU03572.1"/>
    <property type="molecule type" value="Genomic_DNA"/>
</dbReference>
<dbReference type="CDD" id="cd19483">
    <property type="entry name" value="RecA-like_Gp4D_helicase"/>
    <property type="match status" value="1"/>
</dbReference>
<dbReference type="SUPFAM" id="SSF56731">
    <property type="entry name" value="DNA primase core"/>
    <property type="match status" value="1"/>
</dbReference>
<dbReference type="GO" id="GO:0005524">
    <property type="term" value="F:ATP binding"/>
    <property type="evidence" value="ECO:0007669"/>
    <property type="project" value="InterPro"/>
</dbReference>
<dbReference type="PROSITE" id="PS51199">
    <property type="entry name" value="SF4_HELICASE"/>
    <property type="match status" value="1"/>
</dbReference>
<dbReference type="OrthoDB" id="9763644at2"/>
<name>A0A3S2V4X8_9SPHN</name>
<proteinExistence type="predicted"/>
<evidence type="ECO:0000313" key="2">
    <source>
        <dbReference type="EMBL" id="RVU03572.1"/>
    </source>
</evidence>
<dbReference type="RefSeq" id="WP_127710880.1">
    <property type="nucleotide sequence ID" value="NZ_SACO01000013.1"/>
</dbReference>
<dbReference type="PANTHER" id="PTHR12873:SF0">
    <property type="entry name" value="TWINKLE MTDNA HELICASE"/>
    <property type="match status" value="1"/>
</dbReference>
<dbReference type="Gene3D" id="3.40.50.300">
    <property type="entry name" value="P-loop containing nucleotide triphosphate hydrolases"/>
    <property type="match status" value="1"/>
</dbReference>
<dbReference type="InterPro" id="IPR034154">
    <property type="entry name" value="TOPRIM_DnaG/twinkle"/>
</dbReference>
<dbReference type="Gene3D" id="2.20.25.180">
    <property type="match status" value="1"/>
</dbReference>
<dbReference type="Proteomes" id="UP000282837">
    <property type="component" value="Unassembled WGS sequence"/>
</dbReference>
<protein>
    <submittedName>
        <fullName evidence="2">Toprim domain-containing protein</fullName>
    </submittedName>
</protein>
<dbReference type="PANTHER" id="PTHR12873">
    <property type="entry name" value="T7-LIKE MITOCHONDRIAL DNA HELICASE"/>
    <property type="match status" value="1"/>
</dbReference>
<dbReference type="InterPro" id="IPR007694">
    <property type="entry name" value="DNA_helicase_DnaB-like_C"/>
</dbReference>
<dbReference type="AlphaFoldDB" id="A0A3S2V4X8"/>
<dbReference type="GO" id="GO:0043139">
    <property type="term" value="F:5'-3' DNA helicase activity"/>
    <property type="evidence" value="ECO:0007669"/>
    <property type="project" value="InterPro"/>
</dbReference>
<feature type="domain" description="SF4 helicase" evidence="1">
    <location>
        <begin position="212"/>
        <end position="487"/>
    </location>
</feature>
<evidence type="ECO:0000259" key="1">
    <source>
        <dbReference type="PROSITE" id="PS51199"/>
    </source>
</evidence>
<organism evidence="2 3">
    <name type="scientific">Novosphingobium umbonatum</name>
    <dbReference type="NCBI Taxonomy" id="1908524"/>
    <lineage>
        <taxon>Bacteria</taxon>
        <taxon>Pseudomonadati</taxon>
        <taxon>Pseudomonadota</taxon>
        <taxon>Alphaproteobacteria</taxon>
        <taxon>Sphingomonadales</taxon>
        <taxon>Sphingomonadaceae</taxon>
        <taxon>Novosphingobium</taxon>
    </lineage>
</organism>
<comment type="caution">
    <text evidence="2">The sequence shown here is derived from an EMBL/GenBank/DDBJ whole genome shotgun (WGS) entry which is preliminary data.</text>
</comment>
<dbReference type="InterPro" id="IPR027032">
    <property type="entry name" value="Twinkle-like"/>
</dbReference>
<dbReference type="GO" id="GO:0003697">
    <property type="term" value="F:single-stranded DNA binding"/>
    <property type="evidence" value="ECO:0007669"/>
    <property type="project" value="InterPro"/>
</dbReference>
<accession>A0A3S2V4X8</accession>
<dbReference type="GO" id="GO:0006260">
    <property type="term" value="P:DNA replication"/>
    <property type="evidence" value="ECO:0007669"/>
    <property type="project" value="InterPro"/>
</dbReference>